<dbReference type="AlphaFoldDB" id="A0A2T4Z8E0"/>
<keyword evidence="8" id="KW-1185">Reference proteome</keyword>
<evidence type="ECO:0000256" key="4">
    <source>
        <dbReference type="ARBA" id="ARBA00023136"/>
    </source>
</evidence>
<dbReference type="InterPro" id="IPR012340">
    <property type="entry name" value="NA-bd_OB-fold"/>
</dbReference>
<feature type="domain" description="NfeD-like C-terminal" evidence="6">
    <location>
        <begin position="152"/>
        <end position="205"/>
    </location>
</feature>
<dbReference type="RefSeq" id="WP_170105124.1">
    <property type="nucleotide sequence ID" value="NZ_PZZP01000001.1"/>
</dbReference>
<dbReference type="Pfam" id="PF01957">
    <property type="entry name" value="NfeD"/>
    <property type="match status" value="1"/>
</dbReference>
<dbReference type="Gene3D" id="2.40.50.140">
    <property type="entry name" value="Nucleic acid-binding proteins"/>
    <property type="match status" value="1"/>
</dbReference>
<evidence type="ECO:0000313" key="8">
    <source>
        <dbReference type="Proteomes" id="UP000241639"/>
    </source>
</evidence>
<accession>A0A2T4Z8E0</accession>
<dbReference type="Proteomes" id="UP000241639">
    <property type="component" value="Unassembled WGS sequence"/>
</dbReference>
<sequence>MEFLQAPFGAGLIVFLAGMLLVSEFLVKARGLAGLSGILLLGLYAYAQNTSWNMWSIGLLVVGLLLLLLDGKLIQDGTIAGIGLILMLIGLVVPTGDWVTGTVVGLMWFIGIGFGFLSLKVLPRRDMWDRIVLKSAFTSETGYSSTNTKYRDLIGKEAITLTDFRPSGTIELDGLRYSAITRGMWIKKETRVRVVEVDGTRILIEEVETETE</sequence>
<protein>
    <submittedName>
        <fullName evidence="7">NfeD-like partner-binding protein</fullName>
    </submittedName>
</protein>
<evidence type="ECO:0000313" key="7">
    <source>
        <dbReference type="EMBL" id="PTM58159.1"/>
    </source>
</evidence>
<keyword evidence="3 5" id="KW-1133">Transmembrane helix</keyword>
<keyword evidence="2 5" id="KW-0812">Transmembrane</keyword>
<evidence type="ECO:0000256" key="3">
    <source>
        <dbReference type="ARBA" id="ARBA00022989"/>
    </source>
</evidence>
<name>A0A2T4Z8E0_9BACL</name>
<gene>
    <name evidence="7" type="ORF">C8J48_0737</name>
</gene>
<dbReference type="EMBL" id="PZZP01000001">
    <property type="protein sequence ID" value="PTM58159.1"/>
    <property type="molecule type" value="Genomic_DNA"/>
</dbReference>
<dbReference type="GO" id="GO:0005886">
    <property type="term" value="C:plasma membrane"/>
    <property type="evidence" value="ECO:0007669"/>
    <property type="project" value="TreeGrafter"/>
</dbReference>
<dbReference type="PANTHER" id="PTHR33507:SF3">
    <property type="entry name" value="INNER MEMBRANE PROTEIN YBBJ"/>
    <property type="match status" value="1"/>
</dbReference>
<organism evidence="7 8">
    <name type="scientific">Desmospora activa DSM 45169</name>
    <dbReference type="NCBI Taxonomy" id="1121389"/>
    <lineage>
        <taxon>Bacteria</taxon>
        <taxon>Bacillati</taxon>
        <taxon>Bacillota</taxon>
        <taxon>Bacilli</taxon>
        <taxon>Bacillales</taxon>
        <taxon>Thermoactinomycetaceae</taxon>
        <taxon>Desmospora</taxon>
    </lineage>
</organism>
<proteinExistence type="predicted"/>
<evidence type="ECO:0000259" key="6">
    <source>
        <dbReference type="Pfam" id="PF01957"/>
    </source>
</evidence>
<evidence type="ECO:0000256" key="1">
    <source>
        <dbReference type="ARBA" id="ARBA00004141"/>
    </source>
</evidence>
<feature type="transmembrane region" description="Helical" evidence="5">
    <location>
        <begin position="29"/>
        <end position="46"/>
    </location>
</feature>
<evidence type="ECO:0000256" key="5">
    <source>
        <dbReference type="SAM" id="Phobius"/>
    </source>
</evidence>
<dbReference type="InterPro" id="IPR052165">
    <property type="entry name" value="Membrane_assoc_protease"/>
</dbReference>
<reference evidence="7 8" key="1">
    <citation type="submission" date="2018-04" db="EMBL/GenBank/DDBJ databases">
        <title>Genomic Encyclopedia of Archaeal and Bacterial Type Strains, Phase II (KMG-II): from individual species to whole genera.</title>
        <authorList>
            <person name="Goeker M."/>
        </authorList>
    </citation>
    <scope>NUCLEOTIDE SEQUENCE [LARGE SCALE GENOMIC DNA]</scope>
    <source>
        <strain evidence="7 8">DSM 45169</strain>
    </source>
</reference>
<feature type="transmembrane region" description="Helical" evidence="5">
    <location>
        <begin position="6"/>
        <end position="22"/>
    </location>
</feature>
<dbReference type="PANTHER" id="PTHR33507">
    <property type="entry name" value="INNER MEMBRANE PROTEIN YBBJ"/>
    <property type="match status" value="1"/>
</dbReference>
<comment type="subcellular location">
    <subcellularLocation>
        <location evidence="1">Membrane</location>
        <topology evidence="1">Multi-pass membrane protein</topology>
    </subcellularLocation>
</comment>
<evidence type="ECO:0000256" key="2">
    <source>
        <dbReference type="ARBA" id="ARBA00022692"/>
    </source>
</evidence>
<dbReference type="InterPro" id="IPR002810">
    <property type="entry name" value="NfeD-like_C"/>
</dbReference>
<feature type="transmembrane region" description="Helical" evidence="5">
    <location>
        <begin position="76"/>
        <end position="93"/>
    </location>
</feature>
<feature type="transmembrane region" description="Helical" evidence="5">
    <location>
        <begin position="52"/>
        <end position="69"/>
    </location>
</feature>
<keyword evidence="4 5" id="KW-0472">Membrane</keyword>
<feature type="transmembrane region" description="Helical" evidence="5">
    <location>
        <begin position="99"/>
        <end position="122"/>
    </location>
</feature>
<comment type="caution">
    <text evidence="7">The sequence shown here is derived from an EMBL/GenBank/DDBJ whole genome shotgun (WGS) entry which is preliminary data.</text>
</comment>